<evidence type="ECO:0000256" key="1">
    <source>
        <dbReference type="ARBA" id="ARBA00023015"/>
    </source>
</evidence>
<dbReference type="OrthoDB" id="6283866at2"/>
<keyword evidence="7" id="KW-1185">Reference proteome</keyword>
<dbReference type="STRING" id="915059.NH26_20070"/>
<evidence type="ECO:0000256" key="4">
    <source>
        <dbReference type="SAM" id="Phobius"/>
    </source>
</evidence>
<evidence type="ECO:0000313" key="6">
    <source>
        <dbReference type="EMBL" id="OHX63910.1"/>
    </source>
</evidence>
<dbReference type="InterPro" id="IPR018060">
    <property type="entry name" value="HTH_AraC"/>
</dbReference>
<dbReference type="PROSITE" id="PS01124">
    <property type="entry name" value="HTH_ARAC_FAMILY_2"/>
    <property type="match status" value="1"/>
</dbReference>
<evidence type="ECO:0000259" key="5">
    <source>
        <dbReference type="PROSITE" id="PS01124"/>
    </source>
</evidence>
<gene>
    <name evidence="6" type="ORF">NH26_20070</name>
</gene>
<keyword evidence="4" id="KW-0812">Transmembrane</keyword>
<dbReference type="Proteomes" id="UP000179797">
    <property type="component" value="Unassembled WGS sequence"/>
</dbReference>
<evidence type="ECO:0000256" key="3">
    <source>
        <dbReference type="ARBA" id="ARBA00023163"/>
    </source>
</evidence>
<keyword evidence="4" id="KW-1133">Transmembrane helix</keyword>
<proteinExistence type="predicted"/>
<dbReference type="PANTHER" id="PTHR43280">
    <property type="entry name" value="ARAC-FAMILY TRANSCRIPTIONAL REGULATOR"/>
    <property type="match status" value="1"/>
</dbReference>
<keyword evidence="1" id="KW-0805">Transcription regulation</keyword>
<feature type="transmembrane region" description="Helical" evidence="4">
    <location>
        <begin position="164"/>
        <end position="189"/>
    </location>
</feature>
<feature type="transmembrane region" description="Helical" evidence="4">
    <location>
        <begin position="61"/>
        <end position="81"/>
    </location>
</feature>
<feature type="transmembrane region" description="Helical" evidence="4">
    <location>
        <begin position="6"/>
        <end position="23"/>
    </location>
</feature>
<evidence type="ECO:0000313" key="7">
    <source>
        <dbReference type="Proteomes" id="UP000179797"/>
    </source>
</evidence>
<dbReference type="InterPro" id="IPR009057">
    <property type="entry name" value="Homeodomain-like_sf"/>
</dbReference>
<feature type="transmembrane region" description="Helical" evidence="4">
    <location>
        <begin position="118"/>
        <end position="143"/>
    </location>
</feature>
<evidence type="ECO:0000256" key="2">
    <source>
        <dbReference type="ARBA" id="ARBA00023125"/>
    </source>
</evidence>
<name>A0A1S1YSB7_FLAPC</name>
<reference evidence="6 7" key="1">
    <citation type="journal article" date="2012" name="Int. J. Syst. Evol. Microbiol.">
        <title>Flammeovirga pacifica sp. nov., isolated from deep-sea sediment.</title>
        <authorList>
            <person name="Xu H."/>
            <person name="Fu Y."/>
            <person name="Yang N."/>
            <person name="Ding Z."/>
            <person name="Lai Q."/>
            <person name="Zeng R."/>
        </authorList>
    </citation>
    <scope>NUCLEOTIDE SEQUENCE [LARGE SCALE GENOMIC DNA]</scope>
    <source>
        <strain evidence="7">DSM 24597 / LMG 26175 / WPAGA1</strain>
    </source>
</reference>
<dbReference type="RefSeq" id="WP_044217827.1">
    <property type="nucleotide sequence ID" value="NZ_JRYR02000002.1"/>
</dbReference>
<keyword evidence="2" id="KW-0238">DNA-binding</keyword>
<keyword evidence="4" id="KW-0472">Membrane</keyword>
<dbReference type="GO" id="GO:0003700">
    <property type="term" value="F:DNA-binding transcription factor activity"/>
    <property type="evidence" value="ECO:0007669"/>
    <property type="project" value="InterPro"/>
</dbReference>
<dbReference type="AlphaFoldDB" id="A0A1S1YSB7"/>
<accession>A0A1S1YSB7</accession>
<dbReference type="EMBL" id="JRYR02000002">
    <property type="protein sequence ID" value="OHX63910.1"/>
    <property type="molecule type" value="Genomic_DNA"/>
</dbReference>
<feature type="domain" description="HTH araC/xylS-type" evidence="5">
    <location>
        <begin position="260"/>
        <end position="361"/>
    </location>
</feature>
<dbReference type="SMART" id="SM00342">
    <property type="entry name" value="HTH_ARAC"/>
    <property type="match status" value="1"/>
</dbReference>
<keyword evidence="3" id="KW-0804">Transcription</keyword>
<dbReference type="Gene3D" id="1.10.10.60">
    <property type="entry name" value="Homeodomain-like"/>
    <property type="match status" value="2"/>
</dbReference>
<organism evidence="6 7">
    <name type="scientific">Flammeovirga pacifica</name>
    <dbReference type="NCBI Taxonomy" id="915059"/>
    <lineage>
        <taxon>Bacteria</taxon>
        <taxon>Pseudomonadati</taxon>
        <taxon>Bacteroidota</taxon>
        <taxon>Cytophagia</taxon>
        <taxon>Cytophagales</taxon>
        <taxon>Flammeovirgaceae</taxon>
        <taxon>Flammeovirga</taxon>
    </lineage>
</organism>
<sequence>MALILFLWSFVQSTLTAIAISFVKKSRINYILSAVFLTLGVNTLLQYLNRFTNLKHSMPEFMFLSDVLDFLLPGLIFWYISELFGNSLTKKKAWIFVPAALALITSITYIASFQPFTFSHFIGSAFHLTLLFGIVIWKGFIFVKIHKQLKLIKASANNKQKEDLLWPNILKMFIGLSLWVALLLLSYHTMVMPLSENPTQEIIRKMIEFNYIIFNSSIILVTMFFVMKYPKAFSGNTIEIKLEEKQEENSIYKYYVERLNHLIEVDQVHLETELNEKGLAEKLEIQSYLLSKLLNDHLGKSFSEYINEKRVQHAKSLIAEDTEKKMTNFAIAVDSGFRSESVFYVNFKKHAGMTPRQYRSQLKEKMAS</sequence>
<dbReference type="Pfam" id="PF12833">
    <property type="entry name" value="HTH_18"/>
    <property type="match status" value="1"/>
</dbReference>
<dbReference type="PANTHER" id="PTHR43280:SF29">
    <property type="entry name" value="ARAC-FAMILY TRANSCRIPTIONAL REGULATOR"/>
    <property type="match status" value="1"/>
</dbReference>
<feature type="transmembrane region" description="Helical" evidence="4">
    <location>
        <begin position="30"/>
        <end position="49"/>
    </location>
</feature>
<protein>
    <recommendedName>
        <fullName evidence="5">HTH araC/xylS-type domain-containing protein</fullName>
    </recommendedName>
</protein>
<dbReference type="SUPFAM" id="SSF46689">
    <property type="entry name" value="Homeodomain-like"/>
    <property type="match status" value="1"/>
</dbReference>
<feature type="transmembrane region" description="Helical" evidence="4">
    <location>
        <begin position="209"/>
        <end position="227"/>
    </location>
</feature>
<feature type="transmembrane region" description="Helical" evidence="4">
    <location>
        <begin position="93"/>
        <end position="112"/>
    </location>
</feature>
<comment type="caution">
    <text evidence="6">The sequence shown here is derived from an EMBL/GenBank/DDBJ whole genome shotgun (WGS) entry which is preliminary data.</text>
</comment>
<dbReference type="GO" id="GO:0043565">
    <property type="term" value="F:sequence-specific DNA binding"/>
    <property type="evidence" value="ECO:0007669"/>
    <property type="project" value="InterPro"/>
</dbReference>